<dbReference type="RefSeq" id="WP_130064557.1">
    <property type="nucleotide sequence ID" value="NZ_AP025562.1"/>
</dbReference>
<dbReference type="Proteomes" id="UP000322940">
    <property type="component" value="Unassembled WGS sequence"/>
</dbReference>
<gene>
    <name evidence="5" type="ORF">F2Y10_02380</name>
</gene>
<keyword evidence="3" id="KW-0804">Transcription</keyword>
<evidence type="ECO:0000313" key="5">
    <source>
        <dbReference type="EMBL" id="KAA2380315.1"/>
    </source>
</evidence>
<keyword evidence="1" id="KW-0805">Transcription regulation</keyword>
<dbReference type="AlphaFoldDB" id="A0A5B3H2Y8"/>
<comment type="caution">
    <text evidence="5">The sequence shown here is derived from an EMBL/GenBank/DDBJ whole genome shotgun (WGS) entry which is preliminary data.</text>
</comment>
<protein>
    <submittedName>
        <fullName evidence="5">AraC family transcriptional regulator</fullName>
    </submittedName>
</protein>
<sequence>MLDNYQLIYISKGRGWYHESPEKRVEIKGGTMLIIPPYTWHSYYPDKKSGWQEYWIGFRGAHIDSRYNNGFFVRNKVIHPIGFREHIIDRYKEALEIAFKEKTGCQQVLASIANSILAYVIYYDSNDYSSNDAVAEKIDQARSIMRENMLTDITPEQVADKINMSYSWFRKTFKEYTNVSPAHYITQLKLQKAKLMLLNSPLSIKEIAFYLKYEDAAYFSAIFRKYVGCPPSEYRVACCDVPSGSE</sequence>
<dbReference type="InterPro" id="IPR003313">
    <property type="entry name" value="AraC-bd"/>
</dbReference>
<dbReference type="SUPFAM" id="SSF46689">
    <property type="entry name" value="Homeodomain-like"/>
    <property type="match status" value="2"/>
</dbReference>
<dbReference type="SMART" id="SM00342">
    <property type="entry name" value="HTH_ARAC"/>
    <property type="match status" value="1"/>
</dbReference>
<dbReference type="InterPro" id="IPR018060">
    <property type="entry name" value="HTH_AraC"/>
</dbReference>
<dbReference type="Pfam" id="PF12833">
    <property type="entry name" value="HTH_18"/>
    <property type="match status" value="1"/>
</dbReference>
<dbReference type="InterPro" id="IPR009057">
    <property type="entry name" value="Homeodomain-like_sf"/>
</dbReference>
<dbReference type="Gene3D" id="2.60.120.280">
    <property type="entry name" value="Regulatory protein AraC"/>
    <property type="match status" value="1"/>
</dbReference>
<accession>A0A5B3H2Y8</accession>
<evidence type="ECO:0000259" key="4">
    <source>
        <dbReference type="PROSITE" id="PS01124"/>
    </source>
</evidence>
<dbReference type="Gene3D" id="1.10.10.60">
    <property type="entry name" value="Homeodomain-like"/>
    <property type="match status" value="2"/>
</dbReference>
<dbReference type="GO" id="GO:0003700">
    <property type="term" value="F:DNA-binding transcription factor activity"/>
    <property type="evidence" value="ECO:0007669"/>
    <property type="project" value="InterPro"/>
</dbReference>
<reference evidence="5 6" key="1">
    <citation type="journal article" date="2019" name="Nat. Med.">
        <title>A library of human gut bacterial isolates paired with longitudinal multiomics data enables mechanistic microbiome research.</title>
        <authorList>
            <person name="Poyet M."/>
            <person name="Groussin M."/>
            <person name="Gibbons S.M."/>
            <person name="Avila-Pacheco J."/>
            <person name="Jiang X."/>
            <person name="Kearney S.M."/>
            <person name="Perrotta A.R."/>
            <person name="Berdy B."/>
            <person name="Zhao S."/>
            <person name="Lieberman T.D."/>
            <person name="Swanson P.K."/>
            <person name="Smith M."/>
            <person name="Roesemann S."/>
            <person name="Alexander J.E."/>
            <person name="Rich S.A."/>
            <person name="Livny J."/>
            <person name="Vlamakis H."/>
            <person name="Clish C."/>
            <person name="Bullock K."/>
            <person name="Deik A."/>
            <person name="Scott J."/>
            <person name="Pierce K.A."/>
            <person name="Xavier R.J."/>
            <person name="Alm E.J."/>
        </authorList>
    </citation>
    <scope>NUCLEOTIDE SEQUENCE [LARGE SCALE GENOMIC DNA]</scope>
    <source>
        <strain evidence="5 6">BIOML-A266</strain>
    </source>
</reference>
<evidence type="ECO:0000256" key="2">
    <source>
        <dbReference type="ARBA" id="ARBA00023125"/>
    </source>
</evidence>
<dbReference type="SUPFAM" id="SSF51215">
    <property type="entry name" value="Regulatory protein AraC"/>
    <property type="match status" value="1"/>
</dbReference>
<dbReference type="InterPro" id="IPR020449">
    <property type="entry name" value="Tscrpt_reg_AraC-type_HTH"/>
</dbReference>
<dbReference type="PROSITE" id="PS01124">
    <property type="entry name" value="HTH_ARAC_FAMILY_2"/>
    <property type="match status" value="1"/>
</dbReference>
<evidence type="ECO:0000256" key="3">
    <source>
        <dbReference type="ARBA" id="ARBA00023163"/>
    </source>
</evidence>
<dbReference type="OrthoDB" id="9813413at2"/>
<dbReference type="EMBL" id="VVXH01000002">
    <property type="protein sequence ID" value="KAA2380315.1"/>
    <property type="molecule type" value="Genomic_DNA"/>
</dbReference>
<keyword evidence="2" id="KW-0238">DNA-binding</keyword>
<dbReference type="PANTHER" id="PTHR43280:SF30">
    <property type="entry name" value="MMSAB OPERON REGULATORY PROTEIN"/>
    <property type="match status" value="1"/>
</dbReference>
<dbReference type="PANTHER" id="PTHR43280">
    <property type="entry name" value="ARAC-FAMILY TRANSCRIPTIONAL REGULATOR"/>
    <property type="match status" value="1"/>
</dbReference>
<dbReference type="PRINTS" id="PR00032">
    <property type="entry name" value="HTHARAC"/>
</dbReference>
<evidence type="ECO:0000313" key="6">
    <source>
        <dbReference type="Proteomes" id="UP000322940"/>
    </source>
</evidence>
<organism evidence="5 6">
    <name type="scientific">Alistipes onderdonkii</name>
    <dbReference type="NCBI Taxonomy" id="328813"/>
    <lineage>
        <taxon>Bacteria</taxon>
        <taxon>Pseudomonadati</taxon>
        <taxon>Bacteroidota</taxon>
        <taxon>Bacteroidia</taxon>
        <taxon>Bacteroidales</taxon>
        <taxon>Rikenellaceae</taxon>
        <taxon>Alistipes</taxon>
    </lineage>
</organism>
<dbReference type="InterPro" id="IPR037923">
    <property type="entry name" value="HTH-like"/>
</dbReference>
<feature type="domain" description="HTH araC/xylS-type" evidence="4">
    <location>
        <begin position="139"/>
        <end position="237"/>
    </location>
</feature>
<dbReference type="GO" id="GO:0043565">
    <property type="term" value="F:sequence-specific DNA binding"/>
    <property type="evidence" value="ECO:0007669"/>
    <property type="project" value="InterPro"/>
</dbReference>
<proteinExistence type="predicted"/>
<evidence type="ECO:0000256" key="1">
    <source>
        <dbReference type="ARBA" id="ARBA00023015"/>
    </source>
</evidence>
<dbReference type="Pfam" id="PF02311">
    <property type="entry name" value="AraC_binding"/>
    <property type="match status" value="1"/>
</dbReference>
<name>A0A5B3H2Y8_9BACT</name>